<keyword evidence="4 5" id="KW-0472">Membrane</keyword>
<keyword evidence="3 5" id="KW-1133">Transmembrane helix</keyword>
<protein>
    <submittedName>
        <fullName evidence="6">Uncharacterized protein</fullName>
    </submittedName>
</protein>
<evidence type="ECO:0000313" key="6">
    <source>
        <dbReference type="EMBL" id="KAF9422748.1"/>
    </source>
</evidence>
<gene>
    <name evidence="6" type="ORF">HW555_001742</name>
</gene>
<evidence type="ECO:0000256" key="4">
    <source>
        <dbReference type="ARBA" id="ARBA00023136"/>
    </source>
</evidence>
<keyword evidence="2 5" id="KW-0812">Transmembrane</keyword>
<evidence type="ECO:0000256" key="1">
    <source>
        <dbReference type="ARBA" id="ARBA00004141"/>
    </source>
</evidence>
<dbReference type="EMBL" id="JACKWZ010000014">
    <property type="protein sequence ID" value="KAF9422748.1"/>
    <property type="molecule type" value="Genomic_DNA"/>
</dbReference>
<dbReference type="GO" id="GO:0016020">
    <property type="term" value="C:membrane"/>
    <property type="evidence" value="ECO:0007669"/>
    <property type="project" value="UniProtKB-SubCell"/>
</dbReference>
<proteinExistence type="predicted"/>
<evidence type="ECO:0000256" key="5">
    <source>
        <dbReference type="SAM" id="Phobius"/>
    </source>
</evidence>
<dbReference type="InterPro" id="IPR018499">
    <property type="entry name" value="Tetraspanin/Peripherin"/>
</dbReference>
<dbReference type="Pfam" id="PF00335">
    <property type="entry name" value="Tetraspanin"/>
    <property type="match status" value="1"/>
</dbReference>
<dbReference type="Proteomes" id="UP000648187">
    <property type="component" value="Unassembled WGS sequence"/>
</dbReference>
<evidence type="ECO:0000313" key="7">
    <source>
        <dbReference type="Proteomes" id="UP000648187"/>
    </source>
</evidence>
<organism evidence="6 7">
    <name type="scientific">Spodoptera exigua</name>
    <name type="common">Beet armyworm</name>
    <name type="synonym">Noctua fulgens</name>
    <dbReference type="NCBI Taxonomy" id="7107"/>
    <lineage>
        <taxon>Eukaryota</taxon>
        <taxon>Metazoa</taxon>
        <taxon>Ecdysozoa</taxon>
        <taxon>Arthropoda</taxon>
        <taxon>Hexapoda</taxon>
        <taxon>Insecta</taxon>
        <taxon>Pterygota</taxon>
        <taxon>Neoptera</taxon>
        <taxon>Endopterygota</taxon>
        <taxon>Lepidoptera</taxon>
        <taxon>Glossata</taxon>
        <taxon>Ditrysia</taxon>
        <taxon>Noctuoidea</taxon>
        <taxon>Noctuidae</taxon>
        <taxon>Amphipyrinae</taxon>
        <taxon>Spodoptera</taxon>
    </lineage>
</organism>
<comment type="subcellular location">
    <subcellularLocation>
        <location evidence="1">Membrane</location>
        <topology evidence="1">Multi-pass membrane protein</topology>
    </subcellularLocation>
</comment>
<reference evidence="6" key="1">
    <citation type="submission" date="2020-08" db="EMBL/GenBank/DDBJ databases">
        <title>Spodoptera exigua strain:BAW_Kor-Di-RS1 Genome sequencing and assembly.</title>
        <authorList>
            <person name="Kim J."/>
            <person name="Nam H.Y."/>
            <person name="Kwon M."/>
            <person name="Choi J.H."/>
            <person name="Cho S.R."/>
            <person name="Kim G.-H."/>
        </authorList>
    </citation>
    <scope>NUCLEOTIDE SEQUENCE</scope>
    <source>
        <strain evidence="6">BAW_Kor-Di-RS1</strain>
        <tissue evidence="6">Whole-body</tissue>
    </source>
</reference>
<name>A0A835GR50_SPOEX</name>
<evidence type="ECO:0000256" key="2">
    <source>
        <dbReference type="ARBA" id="ARBA00022692"/>
    </source>
</evidence>
<sequence length="207" mass="20871">MNCVGSSACGFAAWALWDGRGNESSAARAGLLAVAAWGAALALGALAALCGAVRSSAPLLAAAFSLLALTAVAEAAAAWWGAAHRPELRRALHDALDHTVRHEYGVLPSRTQLLDVIQQGSGSSDVRALSVPCGVVAAGVLRRGGPARLAALGVGAGCGRRAARRRRRGRAGPVGGGARPLLLGAALLLRALSRCRGNVAVTCCSLN</sequence>
<dbReference type="AlphaFoldDB" id="A0A835GR50"/>
<keyword evidence="7" id="KW-1185">Reference proteome</keyword>
<feature type="transmembrane region" description="Helical" evidence="5">
    <location>
        <begin position="59"/>
        <end position="80"/>
    </location>
</feature>
<feature type="transmembrane region" description="Helical" evidence="5">
    <location>
        <begin position="31"/>
        <end position="52"/>
    </location>
</feature>
<accession>A0A835GR50</accession>
<evidence type="ECO:0000256" key="3">
    <source>
        <dbReference type="ARBA" id="ARBA00022989"/>
    </source>
</evidence>
<comment type="caution">
    <text evidence="6">The sequence shown here is derived from an EMBL/GenBank/DDBJ whole genome shotgun (WGS) entry which is preliminary data.</text>
</comment>